<evidence type="ECO:0000313" key="3">
    <source>
        <dbReference type="Proteomes" id="UP001642360"/>
    </source>
</evidence>
<reference evidence="2 3" key="1">
    <citation type="submission" date="2024-02" db="EMBL/GenBank/DDBJ databases">
        <authorList>
            <person name="Vignale AGUSTIN F."/>
            <person name="Sosa J E."/>
            <person name="Modenutti C."/>
        </authorList>
    </citation>
    <scope>NUCLEOTIDE SEQUENCE [LARGE SCALE GENOMIC DNA]</scope>
</reference>
<comment type="caution">
    <text evidence="2">The sequence shown here is derived from an EMBL/GenBank/DDBJ whole genome shotgun (WGS) entry which is preliminary data.</text>
</comment>
<sequence>MHYERTTYPDNFILKFVVNEIERAKKASTISLNTFEKLEYDVIDVLSSILPPICVVVVPLHYLQNQINNNDLRLLGSNLWKEKLECLEWLDLKEPKSCAYVNFGSVTVKTPKQLVEFAWGLAYSNQTFLWIIIPDLVVDDLGVFPPEFVEETKDRG</sequence>
<dbReference type="Gene3D" id="3.40.50.2000">
    <property type="entry name" value="Glycogen Phosphorylase B"/>
    <property type="match status" value="2"/>
</dbReference>
<keyword evidence="3" id="KW-1185">Reference proteome</keyword>
<dbReference type="AlphaFoldDB" id="A0ABC8RL78"/>
<proteinExistence type="inferred from homology"/>
<gene>
    <name evidence="2" type="ORF">ILEXP_LOCUS13531</name>
</gene>
<evidence type="ECO:0000313" key="2">
    <source>
        <dbReference type="EMBL" id="CAK9145715.1"/>
    </source>
</evidence>
<evidence type="ECO:0000256" key="1">
    <source>
        <dbReference type="ARBA" id="ARBA00009995"/>
    </source>
</evidence>
<dbReference type="Proteomes" id="UP001642360">
    <property type="component" value="Unassembled WGS sequence"/>
</dbReference>
<organism evidence="2 3">
    <name type="scientific">Ilex paraguariensis</name>
    <name type="common">yerba mate</name>
    <dbReference type="NCBI Taxonomy" id="185542"/>
    <lineage>
        <taxon>Eukaryota</taxon>
        <taxon>Viridiplantae</taxon>
        <taxon>Streptophyta</taxon>
        <taxon>Embryophyta</taxon>
        <taxon>Tracheophyta</taxon>
        <taxon>Spermatophyta</taxon>
        <taxon>Magnoliopsida</taxon>
        <taxon>eudicotyledons</taxon>
        <taxon>Gunneridae</taxon>
        <taxon>Pentapetalae</taxon>
        <taxon>asterids</taxon>
        <taxon>campanulids</taxon>
        <taxon>Aquifoliales</taxon>
        <taxon>Aquifoliaceae</taxon>
        <taxon>Ilex</taxon>
    </lineage>
</organism>
<comment type="similarity">
    <text evidence="1">Belongs to the UDP-glycosyltransferase family.</text>
</comment>
<name>A0ABC8RL78_9AQUA</name>
<dbReference type="PANTHER" id="PTHR11926:SF774">
    <property type="entry name" value="UDP-GLYCOSYLTRANSFERASE 85A1-RELATED"/>
    <property type="match status" value="1"/>
</dbReference>
<dbReference type="EMBL" id="CAUOFW020001502">
    <property type="protein sequence ID" value="CAK9145715.1"/>
    <property type="molecule type" value="Genomic_DNA"/>
</dbReference>
<protein>
    <submittedName>
        <fullName evidence="2">Uncharacterized protein</fullName>
    </submittedName>
</protein>
<dbReference type="SUPFAM" id="SSF53756">
    <property type="entry name" value="UDP-Glycosyltransferase/glycogen phosphorylase"/>
    <property type="match status" value="1"/>
</dbReference>
<accession>A0ABC8RL78</accession>
<dbReference type="PANTHER" id="PTHR11926">
    <property type="entry name" value="GLUCOSYL/GLUCURONOSYL TRANSFERASES"/>
    <property type="match status" value="1"/>
</dbReference>